<dbReference type="EMBL" id="JBBPBM010000046">
    <property type="protein sequence ID" value="KAK8521924.1"/>
    <property type="molecule type" value="Genomic_DNA"/>
</dbReference>
<feature type="compositionally biased region" description="Basic and acidic residues" evidence="6">
    <location>
        <begin position="674"/>
        <end position="692"/>
    </location>
</feature>
<reference evidence="8 9" key="1">
    <citation type="journal article" date="2024" name="G3 (Bethesda)">
        <title>Genome assembly of Hibiscus sabdariffa L. provides insights into metabolisms of medicinal natural products.</title>
        <authorList>
            <person name="Kim T."/>
        </authorList>
    </citation>
    <scope>NUCLEOTIDE SEQUENCE [LARGE SCALE GENOMIC DNA]</scope>
    <source>
        <strain evidence="8">TK-2024</strain>
        <tissue evidence="8">Old leaves</tissue>
    </source>
</reference>
<keyword evidence="4" id="KW-0804">Transcription</keyword>
<name>A0ABR2CQ98_9ROSI</name>
<dbReference type="PROSITE" id="PS51005">
    <property type="entry name" value="NAC"/>
    <property type="match status" value="2"/>
</dbReference>
<evidence type="ECO:0000313" key="9">
    <source>
        <dbReference type="Proteomes" id="UP001472677"/>
    </source>
</evidence>
<dbReference type="PANTHER" id="PTHR31989">
    <property type="entry name" value="NAC DOMAIN-CONTAINING PROTEIN 82-RELATED"/>
    <property type="match status" value="1"/>
</dbReference>
<gene>
    <name evidence="8" type="ORF">V6N12_066496</name>
</gene>
<dbReference type="Proteomes" id="UP001472677">
    <property type="component" value="Unassembled WGS sequence"/>
</dbReference>
<evidence type="ECO:0000259" key="7">
    <source>
        <dbReference type="PROSITE" id="PS51005"/>
    </source>
</evidence>
<accession>A0ABR2CQ98</accession>
<keyword evidence="3" id="KW-0238">DNA-binding</keyword>
<comment type="subcellular location">
    <subcellularLocation>
        <location evidence="1">Nucleus</location>
    </subcellularLocation>
</comment>
<evidence type="ECO:0000256" key="6">
    <source>
        <dbReference type="SAM" id="MobiDB-lite"/>
    </source>
</evidence>
<feature type="region of interest" description="Disordered" evidence="6">
    <location>
        <begin position="292"/>
        <end position="312"/>
    </location>
</feature>
<evidence type="ECO:0000256" key="1">
    <source>
        <dbReference type="ARBA" id="ARBA00004123"/>
    </source>
</evidence>
<evidence type="ECO:0000313" key="8">
    <source>
        <dbReference type="EMBL" id="KAK8521924.1"/>
    </source>
</evidence>
<protein>
    <recommendedName>
        <fullName evidence="7">NAC domain-containing protein</fullName>
    </recommendedName>
</protein>
<feature type="region of interest" description="Disordered" evidence="6">
    <location>
        <begin position="672"/>
        <end position="692"/>
    </location>
</feature>
<evidence type="ECO:0000256" key="5">
    <source>
        <dbReference type="ARBA" id="ARBA00023242"/>
    </source>
</evidence>
<evidence type="ECO:0000256" key="2">
    <source>
        <dbReference type="ARBA" id="ARBA00023015"/>
    </source>
</evidence>
<keyword evidence="2" id="KW-0805">Transcription regulation</keyword>
<evidence type="ECO:0000256" key="4">
    <source>
        <dbReference type="ARBA" id="ARBA00023163"/>
    </source>
</evidence>
<feature type="domain" description="NAC" evidence="7">
    <location>
        <begin position="352"/>
        <end position="492"/>
    </location>
</feature>
<dbReference type="InterPro" id="IPR003441">
    <property type="entry name" value="NAC-dom"/>
</dbReference>
<keyword evidence="9" id="KW-1185">Reference proteome</keyword>
<dbReference type="Pfam" id="PF02365">
    <property type="entry name" value="NAM"/>
    <property type="match status" value="2"/>
</dbReference>
<comment type="caution">
    <text evidence="8">The sequence shown here is derived from an EMBL/GenBank/DDBJ whole genome shotgun (WGS) entry which is preliminary data.</text>
</comment>
<dbReference type="InterPro" id="IPR036093">
    <property type="entry name" value="NAC_dom_sf"/>
</dbReference>
<sequence>MVLVSSQVSDAMNYCSCNDVVGYRFHPTDEELIDHYLWNKARDRDSAVQAIGEVTGDLSDWEPGELPSFSVRRSNDRIWYLFSRRTHSKRVKRTTKLGYWKLTGKHRSIKAKVGTGTKKTLVFYEGRVPGKLTPWVIHEYNLPDTLPNQKGYFLCKLKKKDNEKSGVSSGEEGQPSNVAEDMPFDTSSVINVDDFLAQLNDSVEVEHEGASLQKSQMYGEHVPVSSCNAACTDGNLNGVLNQSSTNEQNDEICGVSSSLQSSMYEERVHSGNVFSSFCVSNGNFHELRHQSCTNEQDSEIQHQPSPIEQDSEIQYQSSPFEQNSEIQHQLGIDEGDDEFFNSILVEDDDERSNDLFCWWENDSTQLTKNSCNKILDRDSLVQAITQVDSLFNKDPWELAGCSKIKSADQVWYFFSRRGDSKRLKTTTDKGFWKVTGKARYVKGKKGCAPEKRSLVFFEGRAPNAKGTPWVIHEYTFTSTVLDNKPCRRAFFSPSQNSTMFNPVEMLAALEEPDGRHDLHESENLLSLSKQVLMHEHQLPCEEFTHLCDFTGSYDELPHPSNPEEQSDESWIRYLTDDAELYHDERISEQVLVSGGCNLPLVDASMTFSGESSRKRSRAEDCVPCRAIVNEECQPMVVSDSMMLGEHAGPKKLRALAMVDELNESLTAVKHPHGRERMVSVHSKSREMDAHAV</sequence>
<organism evidence="8 9">
    <name type="scientific">Hibiscus sabdariffa</name>
    <name type="common">roselle</name>
    <dbReference type="NCBI Taxonomy" id="183260"/>
    <lineage>
        <taxon>Eukaryota</taxon>
        <taxon>Viridiplantae</taxon>
        <taxon>Streptophyta</taxon>
        <taxon>Embryophyta</taxon>
        <taxon>Tracheophyta</taxon>
        <taxon>Spermatophyta</taxon>
        <taxon>Magnoliopsida</taxon>
        <taxon>eudicotyledons</taxon>
        <taxon>Gunneridae</taxon>
        <taxon>Pentapetalae</taxon>
        <taxon>rosids</taxon>
        <taxon>malvids</taxon>
        <taxon>Malvales</taxon>
        <taxon>Malvaceae</taxon>
        <taxon>Malvoideae</taxon>
        <taxon>Hibiscus</taxon>
    </lineage>
</organism>
<dbReference type="Gene3D" id="2.170.150.80">
    <property type="entry name" value="NAC domain"/>
    <property type="match status" value="2"/>
</dbReference>
<proteinExistence type="predicted"/>
<keyword evidence="5" id="KW-0539">Nucleus</keyword>
<feature type="domain" description="NAC" evidence="7">
    <location>
        <begin position="19"/>
        <end position="160"/>
    </location>
</feature>
<dbReference type="SUPFAM" id="SSF101941">
    <property type="entry name" value="NAC domain"/>
    <property type="match status" value="2"/>
</dbReference>
<evidence type="ECO:0000256" key="3">
    <source>
        <dbReference type="ARBA" id="ARBA00023125"/>
    </source>
</evidence>